<proteinExistence type="predicted"/>
<keyword evidence="4" id="KW-1185">Reference proteome</keyword>
<dbReference type="AlphaFoldDB" id="A0AAX4NI43"/>
<dbReference type="InterPro" id="IPR012859">
    <property type="entry name" value="Pilin_N_archaeal"/>
</dbReference>
<sequence length="163" mass="17559">MKRVFQEKDKAVSPIIATILLVAITVVLAATLYTIVGGYTTLIGASTPTASIQVQNASATNDAYYLIYVQQFGGNISLNDVQMEITLSNNTIIPPITLSVKDLNIEKNISYDLFMKVSGESYFGATTGIVLNSTQNTGPQPFISQIRFIDTNTNGLIASKTVT</sequence>
<accession>A0AAX4NI43</accession>
<evidence type="ECO:0000313" key="4">
    <source>
        <dbReference type="Proteomes" id="UP001451606"/>
    </source>
</evidence>
<name>A0AAX4NI43_9ARCH</name>
<keyword evidence="1" id="KW-1133">Transmembrane helix</keyword>
<dbReference type="RefSeq" id="WP_393970877.1">
    <property type="nucleotide sequence ID" value="NZ_CP133772.1"/>
</dbReference>
<dbReference type="NCBIfam" id="TIGR02537">
    <property type="entry name" value="arch_flag_Nterm"/>
    <property type="match status" value="1"/>
</dbReference>
<dbReference type="GeneID" id="95967856"/>
<dbReference type="InterPro" id="IPR013373">
    <property type="entry name" value="Flagellin/pilin_N_arc"/>
</dbReference>
<feature type="transmembrane region" description="Helical" evidence="1">
    <location>
        <begin position="12"/>
        <end position="36"/>
    </location>
</feature>
<evidence type="ECO:0000313" key="3">
    <source>
        <dbReference type="EMBL" id="WYY00542.1"/>
    </source>
</evidence>
<protein>
    <submittedName>
        <fullName evidence="3">Type IV pilin</fullName>
    </submittedName>
</protein>
<dbReference type="Proteomes" id="UP001451606">
    <property type="component" value="Chromosome"/>
</dbReference>
<keyword evidence="1" id="KW-0812">Transmembrane</keyword>
<gene>
    <name evidence="3" type="ORF">OXIME_001119</name>
</gene>
<evidence type="ECO:0000256" key="1">
    <source>
        <dbReference type="SAM" id="Phobius"/>
    </source>
</evidence>
<feature type="domain" description="Archaeal Type IV pilin N-terminal" evidence="2">
    <location>
        <begin position="10"/>
        <end position="89"/>
    </location>
</feature>
<reference evidence="3 4" key="1">
    <citation type="submission" date="2023-09" db="EMBL/GenBank/DDBJ databases">
        <authorList>
            <person name="Golyshina O.V."/>
            <person name="Lunev E.A."/>
            <person name="Bargiela R."/>
            <person name="Gaines M.C."/>
            <person name="Daum B."/>
            <person name="Bale N.J."/>
            <person name="Koenen M."/>
            <person name="Sinninghe Damst J.S."/>
            <person name="Yakimov M."/>
            <person name="Golyshin P.N."/>
        </authorList>
    </citation>
    <scope>NUCLEOTIDE SEQUENCE [LARGE SCALE GENOMIC DNA]</scope>
    <source>
        <strain evidence="3 4">M1</strain>
    </source>
</reference>
<dbReference type="EMBL" id="CP133772">
    <property type="protein sequence ID" value="WYY00542.1"/>
    <property type="molecule type" value="Genomic_DNA"/>
</dbReference>
<keyword evidence="1" id="KW-0472">Membrane</keyword>
<dbReference type="KEGG" id="omr:OXIME_001119"/>
<organism evidence="3 4">
    <name type="scientific">Oxyplasma meridianum</name>
    <dbReference type="NCBI Taxonomy" id="3073602"/>
    <lineage>
        <taxon>Archaea</taxon>
        <taxon>Methanobacteriati</taxon>
        <taxon>Thermoplasmatota</taxon>
        <taxon>Thermoplasmata</taxon>
        <taxon>Thermoplasmatales</taxon>
        <taxon>Thermoplasmataceae</taxon>
        <taxon>Oxyplasma</taxon>
    </lineage>
</organism>
<dbReference type="Pfam" id="PF07790">
    <property type="entry name" value="Pilin_N"/>
    <property type="match status" value="1"/>
</dbReference>
<evidence type="ECO:0000259" key="2">
    <source>
        <dbReference type="Pfam" id="PF07790"/>
    </source>
</evidence>